<dbReference type="Pfam" id="PF08245">
    <property type="entry name" value="Mur_ligase_M"/>
    <property type="match status" value="1"/>
</dbReference>
<evidence type="ECO:0000259" key="23">
    <source>
        <dbReference type="Pfam" id="PF02875"/>
    </source>
</evidence>
<dbReference type="NCBIfam" id="TIGR01499">
    <property type="entry name" value="folC"/>
    <property type="match status" value="1"/>
</dbReference>
<sequence length="409" mass="41849">MDPHRYLASLQPLAIRLGLERMERALDALGRPDRALRVLHVAGTNGKGSTCAMAAAALQAAGHRTGLYTSPHLVRFNERIAVDGAPVDDAALARLVGEVRRACPWHEAGGEGERLTYFEFATALALLHFAEQGLGAAVLEVGLGGRFDATNAVRPLACAVSRIGLDHTALLGETLDAIAREKGGIFKAGVPAVVAHDQPPEALAALRAEAARRGAPLAVAAAGYPGPLALAGPHQQANAALAAAALRLLDGAGLPVPEEAIARGLATARWPGRLETVGGVLLDGAHNPDGAAALAAALPVLHPGRPVELVFGVLADKDHARILHALAPAVRALHLVAPRSPRARAPDTYRDLAARLVARVDAHASAAEAIACARRAAADGAVVCVAGSLYLVGEARGLLAGEPAAADPG</sequence>
<keyword evidence="26" id="KW-1185">Reference proteome</keyword>
<evidence type="ECO:0000256" key="12">
    <source>
        <dbReference type="ARBA" id="ARBA00022840"/>
    </source>
</evidence>
<keyword evidence="11 22" id="KW-0547">Nucleotide-binding</keyword>
<organism evidence="25 26">
    <name type="scientific">Anaeromyxobacter diazotrophicus</name>
    <dbReference type="NCBI Taxonomy" id="2590199"/>
    <lineage>
        <taxon>Bacteria</taxon>
        <taxon>Pseudomonadati</taxon>
        <taxon>Myxococcota</taxon>
        <taxon>Myxococcia</taxon>
        <taxon>Myxococcales</taxon>
        <taxon>Cystobacterineae</taxon>
        <taxon>Anaeromyxobacteraceae</taxon>
        <taxon>Anaeromyxobacter</taxon>
    </lineage>
</organism>
<feature type="domain" description="Mur ligase central" evidence="24">
    <location>
        <begin position="41"/>
        <end position="199"/>
    </location>
</feature>
<reference evidence="26" key="1">
    <citation type="journal article" date="2020" name="Appl. Environ. Microbiol.">
        <title>Diazotrophic Anaeromyxobacter Isolates from Soils.</title>
        <authorList>
            <person name="Masuda Y."/>
            <person name="Yamanaka H."/>
            <person name="Xu Z.X."/>
            <person name="Shiratori Y."/>
            <person name="Aono T."/>
            <person name="Amachi S."/>
            <person name="Senoo K."/>
            <person name="Itoh H."/>
        </authorList>
    </citation>
    <scope>NUCLEOTIDE SEQUENCE [LARGE SCALE GENOMIC DNA]</scope>
    <source>
        <strain evidence="26">R267</strain>
    </source>
</reference>
<dbReference type="InterPro" id="IPR036565">
    <property type="entry name" value="Mur-like_cat_sf"/>
</dbReference>
<dbReference type="GO" id="GO:0005524">
    <property type="term" value="F:ATP binding"/>
    <property type="evidence" value="ECO:0007669"/>
    <property type="project" value="UniProtKB-KW"/>
</dbReference>
<dbReference type="Pfam" id="PF02875">
    <property type="entry name" value="Mur_ligase_C"/>
    <property type="match status" value="1"/>
</dbReference>
<dbReference type="InterPro" id="IPR004101">
    <property type="entry name" value="Mur_ligase_C"/>
</dbReference>
<keyword evidence="12 22" id="KW-0067">ATP-binding</keyword>
<evidence type="ECO:0000313" key="25">
    <source>
        <dbReference type="EMBL" id="GEJ58033.1"/>
    </source>
</evidence>
<dbReference type="SUPFAM" id="SSF53623">
    <property type="entry name" value="MurD-like peptide ligases, catalytic domain"/>
    <property type="match status" value="1"/>
</dbReference>
<evidence type="ECO:0000256" key="15">
    <source>
        <dbReference type="ARBA" id="ARBA00030048"/>
    </source>
</evidence>
<dbReference type="Proteomes" id="UP000503640">
    <property type="component" value="Unassembled WGS sequence"/>
</dbReference>
<dbReference type="GO" id="GO:0046872">
    <property type="term" value="F:metal ion binding"/>
    <property type="evidence" value="ECO:0007669"/>
    <property type="project" value="UniProtKB-KW"/>
</dbReference>
<dbReference type="GO" id="GO:0004326">
    <property type="term" value="F:tetrahydrofolylpolyglutamate synthase activity"/>
    <property type="evidence" value="ECO:0007669"/>
    <property type="project" value="UniProtKB-EC"/>
</dbReference>
<dbReference type="InterPro" id="IPR013221">
    <property type="entry name" value="Mur_ligase_cen"/>
</dbReference>
<evidence type="ECO:0000256" key="19">
    <source>
        <dbReference type="ARBA" id="ARBA00047808"/>
    </source>
</evidence>
<dbReference type="PIRSF" id="PIRSF001563">
    <property type="entry name" value="Folylpolyglu_synth"/>
    <property type="match status" value="1"/>
</dbReference>
<evidence type="ECO:0000256" key="9">
    <source>
        <dbReference type="ARBA" id="ARBA00022598"/>
    </source>
</evidence>
<evidence type="ECO:0000256" key="17">
    <source>
        <dbReference type="ARBA" id="ARBA00032510"/>
    </source>
</evidence>
<name>A0A7I9VNP9_9BACT</name>
<evidence type="ECO:0000256" key="14">
    <source>
        <dbReference type="ARBA" id="ARBA00022909"/>
    </source>
</evidence>
<proteinExistence type="inferred from homology"/>
<comment type="catalytic activity">
    <reaction evidence="20">
        <text>(6R)-5,10-methylenetetrahydrofolyl-(gamma-L-Glu)(n) + L-glutamate + ATP = (6R)-5,10-methylenetetrahydrofolyl-(gamma-L-Glu)(n+1) + ADP + phosphate + H(+)</text>
        <dbReference type="Rhea" id="RHEA:51912"/>
        <dbReference type="Rhea" id="RHEA-COMP:13257"/>
        <dbReference type="Rhea" id="RHEA-COMP:13258"/>
        <dbReference type="ChEBI" id="CHEBI:15378"/>
        <dbReference type="ChEBI" id="CHEBI:29985"/>
        <dbReference type="ChEBI" id="CHEBI:30616"/>
        <dbReference type="ChEBI" id="CHEBI:43474"/>
        <dbReference type="ChEBI" id="CHEBI:136572"/>
        <dbReference type="ChEBI" id="CHEBI:456216"/>
        <dbReference type="EC" id="6.3.2.17"/>
    </reaction>
</comment>
<keyword evidence="9 22" id="KW-0436">Ligase</keyword>
<evidence type="ECO:0000256" key="13">
    <source>
        <dbReference type="ARBA" id="ARBA00022842"/>
    </source>
</evidence>
<comment type="cofactor">
    <cofactor evidence="1">
        <name>Mg(2+)</name>
        <dbReference type="ChEBI" id="CHEBI:18420"/>
    </cofactor>
</comment>
<keyword evidence="13" id="KW-0460">Magnesium</keyword>
<evidence type="ECO:0000256" key="16">
    <source>
        <dbReference type="ARBA" id="ARBA00030592"/>
    </source>
</evidence>
<dbReference type="Gene3D" id="3.90.190.20">
    <property type="entry name" value="Mur ligase, C-terminal domain"/>
    <property type="match status" value="1"/>
</dbReference>
<protein>
    <recommendedName>
        <fullName evidence="8">Dihydrofolate synthase/folylpolyglutamate synthase</fullName>
        <ecNumber evidence="6">6.3.2.12</ecNumber>
        <ecNumber evidence="7">6.3.2.17</ecNumber>
    </recommendedName>
    <alternativeName>
        <fullName evidence="17">Folylpoly-gamma-glutamate synthetase-dihydrofolate synthetase</fullName>
    </alternativeName>
    <alternativeName>
        <fullName evidence="15">Folylpolyglutamate synthetase</fullName>
    </alternativeName>
    <alternativeName>
        <fullName evidence="16">Tetrahydrofolylpolyglutamate synthase</fullName>
    </alternativeName>
</protein>
<comment type="catalytic activity">
    <reaction evidence="21">
        <text>7,8-dihydropteroate + L-glutamate + ATP = 7,8-dihydrofolate + ADP + phosphate + H(+)</text>
        <dbReference type="Rhea" id="RHEA:23584"/>
        <dbReference type="ChEBI" id="CHEBI:15378"/>
        <dbReference type="ChEBI" id="CHEBI:17839"/>
        <dbReference type="ChEBI" id="CHEBI:29985"/>
        <dbReference type="ChEBI" id="CHEBI:30616"/>
        <dbReference type="ChEBI" id="CHEBI:43474"/>
        <dbReference type="ChEBI" id="CHEBI:57451"/>
        <dbReference type="ChEBI" id="CHEBI:456216"/>
        <dbReference type="EC" id="6.3.2.12"/>
    </reaction>
</comment>
<dbReference type="InterPro" id="IPR036615">
    <property type="entry name" value="Mur_ligase_C_dom_sf"/>
</dbReference>
<gene>
    <name evidence="25" type="ORF">AMYX_27740</name>
</gene>
<feature type="domain" description="Mur ligase C-terminal" evidence="23">
    <location>
        <begin position="272"/>
        <end position="388"/>
    </location>
</feature>
<dbReference type="GO" id="GO:0046654">
    <property type="term" value="P:tetrahydrofolate biosynthetic process"/>
    <property type="evidence" value="ECO:0007669"/>
    <property type="project" value="UniProtKB-UniPathway"/>
</dbReference>
<dbReference type="InterPro" id="IPR001645">
    <property type="entry name" value="Folylpolyglutamate_synth"/>
</dbReference>
<accession>A0A7I9VNP9</accession>
<dbReference type="PANTHER" id="PTHR11136">
    <property type="entry name" value="FOLYLPOLYGLUTAMATE SYNTHASE-RELATED"/>
    <property type="match status" value="1"/>
</dbReference>
<dbReference type="FunFam" id="3.40.1190.10:FF:000011">
    <property type="entry name" value="Folylpolyglutamate synthase/dihydrofolate synthase"/>
    <property type="match status" value="1"/>
</dbReference>
<evidence type="ECO:0000256" key="5">
    <source>
        <dbReference type="ARBA" id="ARBA00008276"/>
    </source>
</evidence>
<dbReference type="UniPathway" id="UPA00077">
    <property type="reaction ID" value="UER00157"/>
</dbReference>
<dbReference type="AlphaFoldDB" id="A0A7I9VNP9"/>
<evidence type="ECO:0000256" key="22">
    <source>
        <dbReference type="PIRNR" id="PIRNR001563"/>
    </source>
</evidence>
<evidence type="ECO:0000256" key="4">
    <source>
        <dbReference type="ARBA" id="ARBA00005150"/>
    </source>
</evidence>
<evidence type="ECO:0000259" key="24">
    <source>
        <dbReference type="Pfam" id="PF08245"/>
    </source>
</evidence>
<evidence type="ECO:0000256" key="1">
    <source>
        <dbReference type="ARBA" id="ARBA00001946"/>
    </source>
</evidence>
<dbReference type="EMBL" id="BJTG01000006">
    <property type="protein sequence ID" value="GEJ58033.1"/>
    <property type="molecule type" value="Genomic_DNA"/>
</dbReference>
<comment type="catalytic activity">
    <reaction evidence="18">
        <text>(6S)-5,6,7,8-tetrahydrofolyl-(gamma-L-Glu)(n) + L-glutamate + ATP = (6S)-5,6,7,8-tetrahydrofolyl-(gamma-L-Glu)(n+1) + ADP + phosphate + H(+)</text>
        <dbReference type="Rhea" id="RHEA:10580"/>
        <dbReference type="Rhea" id="RHEA-COMP:14738"/>
        <dbReference type="Rhea" id="RHEA-COMP:14740"/>
        <dbReference type="ChEBI" id="CHEBI:15378"/>
        <dbReference type="ChEBI" id="CHEBI:29985"/>
        <dbReference type="ChEBI" id="CHEBI:30616"/>
        <dbReference type="ChEBI" id="CHEBI:43474"/>
        <dbReference type="ChEBI" id="CHEBI:141005"/>
        <dbReference type="ChEBI" id="CHEBI:456216"/>
        <dbReference type="EC" id="6.3.2.17"/>
    </reaction>
</comment>
<evidence type="ECO:0000313" key="26">
    <source>
        <dbReference type="Proteomes" id="UP000503640"/>
    </source>
</evidence>
<dbReference type="GO" id="GO:0008841">
    <property type="term" value="F:dihydrofolate synthase activity"/>
    <property type="evidence" value="ECO:0007669"/>
    <property type="project" value="UniProtKB-EC"/>
</dbReference>
<evidence type="ECO:0000256" key="20">
    <source>
        <dbReference type="ARBA" id="ARBA00049035"/>
    </source>
</evidence>
<evidence type="ECO:0000256" key="11">
    <source>
        <dbReference type="ARBA" id="ARBA00022741"/>
    </source>
</evidence>
<dbReference type="EC" id="6.3.2.17" evidence="7"/>
<evidence type="ECO:0000256" key="7">
    <source>
        <dbReference type="ARBA" id="ARBA00013025"/>
    </source>
</evidence>
<keyword evidence="10" id="KW-0479">Metal-binding</keyword>
<dbReference type="SUPFAM" id="SSF53244">
    <property type="entry name" value="MurD-like peptide ligases, peptide-binding domain"/>
    <property type="match status" value="1"/>
</dbReference>
<comment type="pathway">
    <text evidence="3">Cofactor biosynthesis; tetrahydrofolate biosynthesis; 7,8-dihydrofolate from 2-amino-4-hydroxy-6-hydroxymethyl-7,8-dihydropteridine diphosphate and 4-aminobenzoate: step 2/2.</text>
</comment>
<evidence type="ECO:0000256" key="8">
    <source>
        <dbReference type="ARBA" id="ARBA00019357"/>
    </source>
</evidence>
<evidence type="ECO:0000256" key="10">
    <source>
        <dbReference type="ARBA" id="ARBA00022723"/>
    </source>
</evidence>
<evidence type="ECO:0000256" key="2">
    <source>
        <dbReference type="ARBA" id="ARBA00002714"/>
    </source>
</evidence>
<dbReference type="RefSeq" id="WP_235969631.1">
    <property type="nucleotide sequence ID" value="NZ_BJTG01000006.1"/>
</dbReference>
<evidence type="ECO:0000256" key="21">
    <source>
        <dbReference type="ARBA" id="ARBA00049161"/>
    </source>
</evidence>
<comment type="catalytic activity">
    <reaction evidence="19">
        <text>10-formyltetrahydrofolyl-(gamma-L-Glu)(n) + L-glutamate + ATP = 10-formyltetrahydrofolyl-(gamma-L-Glu)(n+1) + ADP + phosphate + H(+)</text>
        <dbReference type="Rhea" id="RHEA:51904"/>
        <dbReference type="Rhea" id="RHEA-COMP:13088"/>
        <dbReference type="Rhea" id="RHEA-COMP:14300"/>
        <dbReference type="ChEBI" id="CHEBI:15378"/>
        <dbReference type="ChEBI" id="CHEBI:29985"/>
        <dbReference type="ChEBI" id="CHEBI:30616"/>
        <dbReference type="ChEBI" id="CHEBI:43474"/>
        <dbReference type="ChEBI" id="CHEBI:134413"/>
        <dbReference type="ChEBI" id="CHEBI:456216"/>
        <dbReference type="EC" id="6.3.2.17"/>
    </reaction>
</comment>
<dbReference type="Gene3D" id="3.40.1190.10">
    <property type="entry name" value="Mur-like, catalytic domain"/>
    <property type="match status" value="1"/>
</dbReference>
<dbReference type="GO" id="GO:0005737">
    <property type="term" value="C:cytoplasm"/>
    <property type="evidence" value="ECO:0007669"/>
    <property type="project" value="TreeGrafter"/>
</dbReference>
<comment type="function">
    <text evidence="2">Functions in two distinct reactions of the de novo folate biosynthetic pathway. Catalyzes the addition of a glutamate residue to dihydropteroate (7,8-dihydropteroate or H2Pte) to form dihydrofolate (7,8-dihydrofolate monoglutamate or H2Pte-Glu). Also catalyzes successive additions of L-glutamate to tetrahydrofolate or 10-formyltetrahydrofolate or 5,10-methylenetetrahydrofolate, leading to folylpolyglutamate derivatives.</text>
</comment>
<evidence type="ECO:0000256" key="6">
    <source>
        <dbReference type="ARBA" id="ARBA00013023"/>
    </source>
</evidence>
<comment type="similarity">
    <text evidence="5 22">Belongs to the folylpolyglutamate synthase family.</text>
</comment>
<dbReference type="EC" id="6.3.2.12" evidence="6"/>
<evidence type="ECO:0000256" key="3">
    <source>
        <dbReference type="ARBA" id="ARBA00004799"/>
    </source>
</evidence>
<dbReference type="GO" id="GO:0046656">
    <property type="term" value="P:folic acid biosynthetic process"/>
    <property type="evidence" value="ECO:0007669"/>
    <property type="project" value="UniProtKB-KW"/>
</dbReference>
<comment type="pathway">
    <text evidence="4">Cofactor biosynthesis; tetrahydrofolylpolyglutamate biosynthesis.</text>
</comment>
<keyword evidence="14" id="KW-0289">Folate biosynthesis</keyword>
<dbReference type="PANTHER" id="PTHR11136:SF0">
    <property type="entry name" value="DIHYDROFOLATE SYNTHETASE-RELATED"/>
    <property type="match status" value="1"/>
</dbReference>
<comment type="caution">
    <text evidence="25">The sequence shown here is derived from an EMBL/GenBank/DDBJ whole genome shotgun (WGS) entry which is preliminary data.</text>
</comment>
<evidence type="ECO:0000256" key="18">
    <source>
        <dbReference type="ARBA" id="ARBA00047493"/>
    </source>
</evidence>